<gene>
    <name evidence="2" type="primary">A03p000630.1_BraROA</name>
    <name evidence="2" type="ORF">IGI04_008807</name>
</gene>
<protein>
    <recommendedName>
        <fullName evidence="4">Mitochondrial glycoprotein family protein</fullName>
    </recommendedName>
</protein>
<proteinExistence type="predicted"/>
<dbReference type="Pfam" id="PF02330">
    <property type="entry name" value="MAM33"/>
    <property type="match status" value="2"/>
</dbReference>
<evidence type="ECO:0008006" key="4">
    <source>
        <dbReference type="Google" id="ProtNLM"/>
    </source>
</evidence>
<dbReference type="EMBL" id="JADBGQ010000003">
    <property type="protein sequence ID" value="KAG5402688.1"/>
    <property type="molecule type" value="Genomic_DNA"/>
</dbReference>
<dbReference type="Gene3D" id="3.10.280.10">
    <property type="entry name" value="Mitochondrial glycoprotein"/>
    <property type="match status" value="1"/>
</dbReference>
<evidence type="ECO:0000256" key="1">
    <source>
        <dbReference type="SAM" id="MobiDB-lite"/>
    </source>
</evidence>
<dbReference type="InterPro" id="IPR036561">
    <property type="entry name" value="MAM33_sf"/>
</dbReference>
<reference evidence="2 3" key="1">
    <citation type="submission" date="2021-03" db="EMBL/GenBank/DDBJ databases">
        <authorList>
            <person name="King G.J."/>
            <person name="Bancroft I."/>
            <person name="Baten A."/>
            <person name="Bloomfield J."/>
            <person name="Borpatragohain P."/>
            <person name="He Z."/>
            <person name="Irish N."/>
            <person name="Irwin J."/>
            <person name="Liu K."/>
            <person name="Mauleon R.P."/>
            <person name="Moore J."/>
            <person name="Morris R."/>
            <person name="Ostergaard L."/>
            <person name="Wang B."/>
            <person name="Wells R."/>
        </authorList>
    </citation>
    <scope>NUCLEOTIDE SEQUENCE [LARGE SCALE GENOMIC DNA]</scope>
    <source>
        <strain evidence="2">R-o-18</strain>
        <tissue evidence="2">Leaf</tissue>
    </source>
</reference>
<accession>A0ABQ7MWN7</accession>
<sequence length="277" mass="31014">MSMFRRASSSLATLAFRAVRSPVSLRNGAVSAERLFLGSRQLSRGSVFSFSRFSTESAVAKTTADENLVSVLESEIECAVNEEAPDENVIEDVPEGFPFEIVDTPGERTLLLQRKFEDETIQVEVDSCATYDDDEEEAEQAEANDDEDEENSVKLRIPMVVSVAKGDGVCLEFGVSAYADEIVIDSLSIKHPQGSENELAYEGPDFEYVPFSLSLNVYTRLDIVIDLDENLQKAFHRFLEIRGIKPSFTGFLADYVANKDSREYLQWLKDVKSFVEK</sequence>
<evidence type="ECO:0000313" key="2">
    <source>
        <dbReference type="EMBL" id="KAG5402688.1"/>
    </source>
</evidence>
<dbReference type="PANTHER" id="PTHR10826">
    <property type="entry name" value="COMPLEMENT COMPONENT 1"/>
    <property type="match status" value="1"/>
</dbReference>
<keyword evidence="3" id="KW-1185">Reference proteome</keyword>
<dbReference type="Proteomes" id="UP000823674">
    <property type="component" value="Chromosome A03"/>
</dbReference>
<dbReference type="PANTHER" id="PTHR10826:SF24">
    <property type="entry name" value="MITOCHONDRIAL GLYCOPROTEIN FAMILY PROTEIN"/>
    <property type="match status" value="1"/>
</dbReference>
<feature type="compositionally biased region" description="Acidic residues" evidence="1">
    <location>
        <begin position="131"/>
        <end position="150"/>
    </location>
</feature>
<organism evidence="2 3">
    <name type="scientific">Brassica rapa subsp. trilocularis</name>
    <dbReference type="NCBI Taxonomy" id="1813537"/>
    <lineage>
        <taxon>Eukaryota</taxon>
        <taxon>Viridiplantae</taxon>
        <taxon>Streptophyta</taxon>
        <taxon>Embryophyta</taxon>
        <taxon>Tracheophyta</taxon>
        <taxon>Spermatophyta</taxon>
        <taxon>Magnoliopsida</taxon>
        <taxon>eudicotyledons</taxon>
        <taxon>Gunneridae</taxon>
        <taxon>Pentapetalae</taxon>
        <taxon>rosids</taxon>
        <taxon>malvids</taxon>
        <taxon>Brassicales</taxon>
        <taxon>Brassicaceae</taxon>
        <taxon>Brassiceae</taxon>
        <taxon>Brassica</taxon>
    </lineage>
</organism>
<evidence type="ECO:0000313" key="3">
    <source>
        <dbReference type="Proteomes" id="UP000823674"/>
    </source>
</evidence>
<name>A0ABQ7MWN7_BRACM</name>
<comment type="caution">
    <text evidence="2">The sequence shown here is derived from an EMBL/GenBank/DDBJ whole genome shotgun (WGS) entry which is preliminary data.</text>
</comment>
<dbReference type="InterPro" id="IPR003428">
    <property type="entry name" value="MAM33"/>
</dbReference>
<dbReference type="SUPFAM" id="SSF54529">
    <property type="entry name" value="Mitochondrial glycoprotein MAM33-like"/>
    <property type="match status" value="1"/>
</dbReference>
<feature type="region of interest" description="Disordered" evidence="1">
    <location>
        <begin position="130"/>
        <end position="151"/>
    </location>
</feature>